<feature type="domain" description="Ionotropic glutamate receptor C-terminal" evidence="14">
    <location>
        <begin position="359"/>
        <end position="646"/>
    </location>
</feature>
<dbReference type="Pfam" id="PF10613">
    <property type="entry name" value="Lig_chan-Glu_bd"/>
    <property type="match status" value="1"/>
</dbReference>
<feature type="domain" description="Ionotropic glutamate receptor L-glutamate and glycine-binding" evidence="15">
    <location>
        <begin position="227"/>
        <end position="340"/>
    </location>
</feature>
<evidence type="ECO:0000256" key="2">
    <source>
        <dbReference type="ARBA" id="ARBA00008685"/>
    </source>
</evidence>
<organism evidence="16 17">
    <name type="scientific">Ooceraea biroi</name>
    <name type="common">Clonal raider ant</name>
    <name type="synonym">Cerapachys biroi</name>
    <dbReference type="NCBI Taxonomy" id="2015173"/>
    <lineage>
        <taxon>Eukaryota</taxon>
        <taxon>Metazoa</taxon>
        <taxon>Ecdysozoa</taxon>
        <taxon>Arthropoda</taxon>
        <taxon>Hexapoda</taxon>
        <taxon>Insecta</taxon>
        <taxon>Pterygota</taxon>
        <taxon>Neoptera</taxon>
        <taxon>Endopterygota</taxon>
        <taxon>Hymenoptera</taxon>
        <taxon>Apocrita</taxon>
        <taxon>Aculeata</taxon>
        <taxon>Formicoidea</taxon>
        <taxon>Formicidae</taxon>
        <taxon>Dorylinae</taxon>
        <taxon>Ooceraea</taxon>
    </lineage>
</organism>
<evidence type="ECO:0000259" key="14">
    <source>
        <dbReference type="Pfam" id="PF00060"/>
    </source>
</evidence>
<dbReference type="AlphaFoldDB" id="A0A3L8DNP4"/>
<evidence type="ECO:0000256" key="10">
    <source>
        <dbReference type="ARBA" id="ARBA00023180"/>
    </source>
</evidence>
<evidence type="ECO:0000259" key="15">
    <source>
        <dbReference type="Pfam" id="PF10613"/>
    </source>
</evidence>
<keyword evidence="6 13" id="KW-1133">Transmembrane helix</keyword>
<comment type="subcellular location">
    <subcellularLocation>
        <location evidence="1">Cell membrane</location>
        <topology evidence="1">Multi-pass membrane protein</topology>
    </subcellularLocation>
</comment>
<dbReference type="Proteomes" id="UP000279307">
    <property type="component" value="Chromosome 6"/>
</dbReference>
<dbReference type="GO" id="GO:0015276">
    <property type="term" value="F:ligand-gated monoatomic ion channel activity"/>
    <property type="evidence" value="ECO:0007669"/>
    <property type="project" value="InterPro"/>
</dbReference>
<dbReference type="GO" id="GO:0050906">
    <property type="term" value="P:detection of stimulus involved in sensory perception"/>
    <property type="evidence" value="ECO:0007669"/>
    <property type="project" value="UniProtKB-ARBA"/>
</dbReference>
<evidence type="ECO:0000256" key="3">
    <source>
        <dbReference type="ARBA" id="ARBA00022448"/>
    </source>
</evidence>
<feature type="transmembrane region" description="Helical" evidence="13">
    <location>
        <begin position="361"/>
        <end position="382"/>
    </location>
</feature>
<feature type="transmembrane region" description="Helical" evidence="13">
    <location>
        <begin position="640"/>
        <end position="661"/>
    </location>
</feature>
<evidence type="ECO:0000256" key="5">
    <source>
        <dbReference type="ARBA" id="ARBA00022692"/>
    </source>
</evidence>
<feature type="transmembrane region" description="Helical" evidence="13">
    <location>
        <begin position="431"/>
        <end position="451"/>
    </location>
</feature>
<dbReference type="PANTHER" id="PTHR42643:SF35">
    <property type="entry name" value="IONOTROPIC RECEPTOR 68A, ISOFORM A"/>
    <property type="match status" value="1"/>
</dbReference>
<keyword evidence="10" id="KW-0325">Glycoprotein</keyword>
<evidence type="ECO:0000256" key="6">
    <source>
        <dbReference type="ARBA" id="ARBA00022989"/>
    </source>
</evidence>
<comment type="caution">
    <text evidence="16">The sequence shown here is derived from an EMBL/GenBank/DDBJ whole genome shotgun (WGS) entry which is preliminary data.</text>
</comment>
<keyword evidence="9" id="KW-0675">Receptor</keyword>
<evidence type="ECO:0000256" key="12">
    <source>
        <dbReference type="ARBA" id="ARBA00023303"/>
    </source>
</evidence>
<dbReference type="Pfam" id="PF00060">
    <property type="entry name" value="Lig_chan"/>
    <property type="match status" value="1"/>
</dbReference>
<keyword evidence="7" id="KW-0406">Ion transport</keyword>
<evidence type="ECO:0000256" key="1">
    <source>
        <dbReference type="ARBA" id="ARBA00004651"/>
    </source>
</evidence>
<dbReference type="OrthoDB" id="5984008at2759"/>
<gene>
    <name evidence="16" type="ORF">DMN91_005872</name>
</gene>
<dbReference type="InterPro" id="IPR019594">
    <property type="entry name" value="Glu/Gly-bd"/>
</dbReference>
<dbReference type="GO" id="GO:0005886">
    <property type="term" value="C:plasma membrane"/>
    <property type="evidence" value="ECO:0007669"/>
    <property type="project" value="UniProtKB-SubCell"/>
</dbReference>
<dbReference type="EMBL" id="QOIP01000006">
    <property type="protein sequence ID" value="RLU21499.1"/>
    <property type="molecule type" value="Genomic_DNA"/>
</dbReference>
<dbReference type="SUPFAM" id="SSF53850">
    <property type="entry name" value="Periplasmic binding protein-like II"/>
    <property type="match status" value="1"/>
</dbReference>
<keyword evidence="3" id="KW-0813">Transport</keyword>
<keyword evidence="5 13" id="KW-0812">Transmembrane</keyword>
<dbReference type="Gene3D" id="3.40.190.10">
    <property type="entry name" value="Periplasmic binding protein-like II"/>
    <property type="match status" value="1"/>
</dbReference>
<evidence type="ECO:0000313" key="17">
    <source>
        <dbReference type="Proteomes" id="UP000279307"/>
    </source>
</evidence>
<proteinExistence type="inferred from homology"/>
<comment type="similarity">
    <text evidence="2">Belongs to the glutamate-gated ion channel (TC 1.A.10.1) family.</text>
</comment>
<keyword evidence="12" id="KW-0407">Ion channel</keyword>
<protein>
    <submittedName>
        <fullName evidence="16">ObirIr68a</fullName>
    </submittedName>
</protein>
<keyword evidence="11" id="KW-1071">Ligand-gated ion channel</keyword>
<reference evidence="16 17" key="1">
    <citation type="journal article" date="2018" name="Genome Res.">
        <title>The genomic architecture and molecular evolution of ant odorant receptors.</title>
        <authorList>
            <person name="McKenzie S.K."/>
            <person name="Kronauer D.J.C."/>
        </authorList>
    </citation>
    <scope>NUCLEOTIDE SEQUENCE [LARGE SCALE GENOMIC DNA]</scope>
    <source>
        <strain evidence="16">Clonal line C1</strain>
    </source>
</reference>
<feature type="transmembrane region" description="Helical" evidence="13">
    <location>
        <begin position="402"/>
        <end position="419"/>
    </location>
</feature>
<dbReference type="PANTHER" id="PTHR42643">
    <property type="entry name" value="IONOTROPIC RECEPTOR 20A-RELATED"/>
    <property type="match status" value="1"/>
</dbReference>
<evidence type="ECO:0000256" key="13">
    <source>
        <dbReference type="SAM" id="Phobius"/>
    </source>
</evidence>
<evidence type="ECO:0000256" key="9">
    <source>
        <dbReference type="ARBA" id="ARBA00023170"/>
    </source>
</evidence>
<dbReference type="InterPro" id="IPR001320">
    <property type="entry name" value="Iontro_rcpt_C"/>
</dbReference>
<evidence type="ECO:0000256" key="4">
    <source>
        <dbReference type="ARBA" id="ARBA00022475"/>
    </source>
</evidence>
<sequence length="687" mass="79250">MDVTRKETNDVRQEFTRIHQCRSETDDLKPVVERMVEEIAMHSSCIVFITDPAYRGLIDMHTIFEISSFLSKYDIAIRDNDDFSRPRKLMVTTLEQTKAAGCDAYVILIANGLLTSRFLQYSEGERLINTRGYFLLLYDNRLFRPELHYIWNRIINVVFIRRYNMYKHRSGERVINERIDLNTVQYPSRTRDITTTKYIDTWYDGKLRYGNAHYVSKTKDLHGNGLRVAVFEHIPAVTKASRDHYQQSTAANPKALGIEFELIRVIAKTMNFKANYYKPDNIEEERWGKAGDNDSYTGLLGEAIAGNADFILGDLHYTMHHLNYVDLSASYNTECLTFLTPESLTDNSWELLILPFRLNTWIAVLCTLLLGSGLSYVLALFYQRYIVPNLSEANACYSMKGVYLFTEFQNSVLYTYSMLLQVSLPRLPNAWAMRIFIGWWWIYSILASVTYRASMTATLSRPAIKVTIDTLAQLTRSKLAVGGWSEEGKEFFLTSSDQFSQEIGSKFELTENEDGAVDRVANGTFAYYENAYVLRHARAKRIFEGGNNGRNKSKKDTGSTVKYNLHIMDECVVQMPIALGLEKNSPLKPHVDLWVRRMTEIGLVRKWLSDVMEWSKISESLQNTKPETALVDLRKLHGAFVALAIGYFLGLAALLGEILYWKYVILRDPNYDKYHLDTFYKNNKFKS</sequence>
<evidence type="ECO:0000256" key="11">
    <source>
        <dbReference type="ARBA" id="ARBA00023286"/>
    </source>
</evidence>
<keyword evidence="8 13" id="KW-0472">Membrane</keyword>
<accession>A0A3L8DNP4</accession>
<dbReference type="Gene3D" id="1.10.287.70">
    <property type="match status" value="1"/>
</dbReference>
<keyword evidence="4" id="KW-1003">Cell membrane</keyword>
<evidence type="ECO:0000256" key="8">
    <source>
        <dbReference type="ARBA" id="ARBA00023136"/>
    </source>
</evidence>
<dbReference type="InterPro" id="IPR052192">
    <property type="entry name" value="Insect_Ionotropic_Sensory_Rcpt"/>
</dbReference>
<evidence type="ECO:0000256" key="7">
    <source>
        <dbReference type="ARBA" id="ARBA00023065"/>
    </source>
</evidence>
<name>A0A3L8DNP4_OOCBI</name>
<evidence type="ECO:0000313" key="16">
    <source>
        <dbReference type="EMBL" id="RLU21499.1"/>
    </source>
</evidence>